<organism evidence="2 3">
    <name type="scientific">Abyssobacteria bacterium (strain SURF_5)</name>
    <dbReference type="NCBI Taxonomy" id="2093360"/>
    <lineage>
        <taxon>Bacteria</taxon>
        <taxon>Pseudomonadati</taxon>
        <taxon>Candidatus Hydrogenedentota</taxon>
        <taxon>Candidatus Abyssobacteria</taxon>
    </lineage>
</organism>
<feature type="domain" description="SPOR" evidence="1">
    <location>
        <begin position="160"/>
        <end position="240"/>
    </location>
</feature>
<accession>A0A3A4NLU0</accession>
<dbReference type="InterPro" id="IPR036680">
    <property type="entry name" value="SPOR-like_sf"/>
</dbReference>
<name>A0A3A4NLU0_ABYX5</name>
<dbReference type="GO" id="GO:0042834">
    <property type="term" value="F:peptidoglycan binding"/>
    <property type="evidence" value="ECO:0007669"/>
    <property type="project" value="InterPro"/>
</dbReference>
<dbReference type="Pfam" id="PF05036">
    <property type="entry name" value="SPOR"/>
    <property type="match status" value="1"/>
</dbReference>
<dbReference type="Gene3D" id="3.30.70.1070">
    <property type="entry name" value="Sporulation related repeat"/>
    <property type="match status" value="1"/>
</dbReference>
<proteinExistence type="predicted"/>
<reference evidence="2 3" key="1">
    <citation type="journal article" date="2017" name="ISME J.">
        <title>Energy and carbon metabolisms in a deep terrestrial subsurface fluid microbial community.</title>
        <authorList>
            <person name="Momper L."/>
            <person name="Jungbluth S.P."/>
            <person name="Lee M.D."/>
            <person name="Amend J.P."/>
        </authorList>
    </citation>
    <scope>NUCLEOTIDE SEQUENCE [LARGE SCALE GENOMIC DNA]</scope>
    <source>
        <strain evidence="2">SURF_5</strain>
    </source>
</reference>
<gene>
    <name evidence="2" type="ORF">C4520_12915</name>
</gene>
<dbReference type="Proteomes" id="UP000265882">
    <property type="component" value="Unassembled WGS sequence"/>
</dbReference>
<evidence type="ECO:0000313" key="2">
    <source>
        <dbReference type="EMBL" id="RJP19475.1"/>
    </source>
</evidence>
<comment type="caution">
    <text evidence="2">The sequence shown here is derived from an EMBL/GenBank/DDBJ whole genome shotgun (WGS) entry which is preliminary data.</text>
</comment>
<protein>
    <recommendedName>
        <fullName evidence="1">SPOR domain-containing protein</fullName>
    </recommendedName>
</protein>
<dbReference type="InterPro" id="IPR007730">
    <property type="entry name" value="SPOR-like_dom"/>
</dbReference>
<dbReference type="PROSITE" id="PS51724">
    <property type="entry name" value="SPOR"/>
    <property type="match status" value="1"/>
</dbReference>
<dbReference type="SUPFAM" id="SSF110997">
    <property type="entry name" value="Sporulation related repeat"/>
    <property type="match status" value="1"/>
</dbReference>
<evidence type="ECO:0000259" key="1">
    <source>
        <dbReference type="PROSITE" id="PS51724"/>
    </source>
</evidence>
<dbReference type="AlphaFoldDB" id="A0A3A4NLU0"/>
<sequence length="242" mass="26130">MSDKGSPSGRQYIYAFSSGKLVLLVSMVLILMALSLMLGIRIERYQSGVGFQHFEQAVQAPLITSPESITDAVKTVQTEEVAPAAALHSKPAPEPPAVAAKEEVKPEAPPQISPQVVSAVVPVKAEDVKAEEGKAEPAKVVEKKDLPAPPAPEQKQAAATVEKGHFAIQVTSSQDKNMATAQMSTLKDKGFPSFIEEIDIENKGRFYRVLVGPYQTEAEATEVLSRLKKDSRFAGGYVRFLP</sequence>
<dbReference type="EMBL" id="QZKU01000089">
    <property type="protein sequence ID" value="RJP19475.1"/>
    <property type="molecule type" value="Genomic_DNA"/>
</dbReference>
<evidence type="ECO:0000313" key="3">
    <source>
        <dbReference type="Proteomes" id="UP000265882"/>
    </source>
</evidence>